<dbReference type="InterPro" id="IPR048720">
    <property type="entry name" value="PROPPIN"/>
</dbReference>
<dbReference type="Gene3D" id="2.130.10.10">
    <property type="entry name" value="YVTN repeat-like/Quinoprotein amine dehydrogenase"/>
    <property type="match status" value="1"/>
</dbReference>
<dbReference type="Pfam" id="PF21032">
    <property type="entry name" value="PROPPIN"/>
    <property type="match status" value="1"/>
</dbReference>
<dbReference type="SUPFAM" id="SSF50978">
    <property type="entry name" value="WD40 repeat-like"/>
    <property type="match status" value="1"/>
</dbReference>
<feature type="compositionally biased region" description="Low complexity" evidence="5">
    <location>
        <begin position="1"/>
        <end position="25"/>
    </location>
</feature>
<gene>
    <name evidence="6" type="ORF">CSSPTR1EN2_LOCUS19383</name>
</gene>
<keyword evidence="7" id="KW-1185">Reference proteome</keyword>
<dbReference type="InterPro" id="IPR001680">
    <property type="entry name" value="WD40_rpt"/>
</dbReference>
<dbReference type="EMBL" id="OZ019898">
    <property type="protein sequence ID" value="CAK9228743.1"/>
    <property type="molecule type" value="Genomic_DNA"/>
</dbReference>
<comment type="subcellular location">
    <subcellularLocation>
        <location evidence="1">Preautophagosomal structure membrane</location>
        <topology evidence="1">Peripheral membrane protein</topology>
    </subcellularLocation>
</comment>
<accession>A0ABP0USR7</accession>
<feature type="region of interest" description="Disordered" evidence="5">
    <location>
        <begin position="1"/>
        <end position="47"/>
    </location>
</feature>
<proteinExistence type="inferred from homology"/>
<evidence type="ECO:0000256" key="5">
    <source>
        <dbReference type="SAM" id="MobiDB-lite"/>
    </source>
</evidence>
<organism evidence="6 7">
    <name type="scientific">Sphagnum troendelagicum</name>
    <dbReference type="NCBI Taxonomy" id="128251"/>
    <lineage>
        <taxon>Eukaryota</taxon>
        <taxon>Viridiplantae</taxon>
        <taxon>Streptophyta</taxon>
        <taxon>Embryophyta</taxon>
        <taxon>Bryophyta</taxon>
        <taxon>Sphagnophytina</taxon>
        <taxon>Sphagnopsida</taxon>
        <taxon>Sphagnales</taxon>
        <taxon>Sphagnaceae</taxon>
        <taxon>Sphagnum</taxon>
    </lineage>
</organism>
<sequence length="433" mass="47119">MMMPGSVSPPSMASKSSSPSRQQPSDVEQDENLIQRENQNQEEQAESQSHDWSLLSVGFNQDHGCFACGTETGFRIYNCDPFMETFRRETDGAGIAIVEMLFRCNVLALVGGGKNPRYSPNKVMIWDDFQSRCIGELSFRSEVRAVRLRRDCIVVVLEHKIYVYNFENLKVLHQIETLSNMKGICALSPASTACVLACPGQRRGEVRVELYSVKKTRFVQAHESSLACLTLSQSGALLATASTKGTLIYIFSTADGTKLQELRRGADRADIYSIAFSANAQWLACSSDKGTVHVFGIKVASDEARAEALGPGSVSRGNSTLQPVGSGGSGSSLLLAGSAFLSYAATNAGSSLSFMKGVLPKYFSSEWSFAQFRIPEDSRAMVAFGPQKHTVLIACANGSFYRCAFDPVQGGEMVQQEYESFKKPAENVNGVSV</sequence>
<evidence type="ECO:0000256" key="2">
    <source>
        <dbReference type="ARBA" id="ARBA00022574"/>
    </source>
</evidence>
<dbReference type="InterPro" id="IPR036322">
    <property type="entry name" value="WD40_repeat_dom_sf"/>
</dbReference>
<evidence type="ECO:0000256" key="4">
    <source>
        <dbReference type="ARBA" id="ARBA00025740"/>
    </source>
</evidence>
<name>A0ABP0USR7_9BRYO</name>
<keyword evidence="3" id="KW-0677">Repeat</keyword>
<evidence type="ECO:0000313" key="7">
    <source>
        <dbReference type="Proteomes" id="UP001497512"/>
    </source>
</evidence>
<reference evidence="6" key="1">
    <citation type="submission" date="2024-02" db="EMBL/GenBank/DDBJ databases">
        <authorList>
            <consortium name="ELIXIR-Norway"/>
            <consortium name="Elixir Norway"/>
        </authorList>
    </citation>
    <scope>NUCLEOTIDE SEQUENCE</scope>
</reference>
<evidence type="ECO:0000313" key="6">
    <source>
        <dbReference type="EMBL" id="CAK9228743.1"/>
    </source>
</evidence>
<dbReference type="InterPro" id="IPR015943">
    <property type="entry name" value="WD40/YVTN_repeat-like_dom_sf"/>
</dbReference>
<evidence type="ECO:0000256" key="3">
    <source>
        <dbReference type="ARBA" id="ARBA00022737"/>
    </source>
</evidence>
<keyword evidence="2" id="KW-0853">WD repeat</keyword>
<evidence type="ECO:0000256" key="1">
    <source>
        <dbReference type="ARBA" id="ARBA00004623"/>
    </source>
</evidence>
<dbReference type="PANTHER" id="PTHR11227">
    <property type="entry name" value="WD-REPEAT PROTEIN INTERACTING WITH PHOSPHOINOSIDES WIPI -RELATED"/>
    <property type="match status" value="1"/>
</dbReference>
<dbReference type="SMART" id="SM00320">
    <property type="entry name" value="WD40"/>
    <property type="match status" value="4"/>
</dbReference>
<protein>
    <recommendedName>
        <fullName evidence="8">Autophagy-related protein 18a</fullName>
    </recommendedName>
</protein>
<dbReference type="Proteomes" id="UP001497512">
    <property type="component" value="Chromosome 6"/>
</dbReference>
<comment type="similarity">
    <text evidence="4">Belongs to the WD repeat PROPPIN family.</text>
</comment>
<evidence type="ECO:0008006" key="8">
    <source>
        <dbReference type="Google" id="ProtNLM"/>
    </source>
</evidence>